<keyword evidence="11" id="KW-0282">Flagellum</keyword>
<dbReference type="InterPro" id="IPR037925">
    <property type="entry name" value="FlgE/F/G-like"/>
</dbReference>
<dbReference type="RefSeq" id="WP_073474060.1">
    <property type="nucleotide sequence ID" value="NZ_FQZU01000005.1"/>
</dbReference>
<keyword evidence="11" id="KW-0966">Cell projection</keyword>
<feature type="domain" description="Flagellar hook protein FlgE/F/G-like D1" evidence="10">
    <location>
        <begin position="96"/>
        <end position="158"/>
    </location>
</feature>
<evidence type="ECO:0000256" key="6">
    <source>
        <dbReference type="NCBIfam" id="TIGR02488"/>
    </source>
</evidence>
<dbReference type="Pfam" id="PF06429">
    <property type="entry name" value="Flg_bbr_C"/>
    <property type="match status" value="1"/>
</dbReference>
<dbReference type="Proteomes" id="UP000183994">
    <property type="component" value="Unassembled WGS sequence"/>
</dbReference>
<accession>A0A1M6HKI4</accession>
<dbReference type="Pfam" id="PF22692">
    <property type="entry name" value="LlgE_F_G_D1"/>
    <property type="match status" value="1"/>
</dbReference>
<proteinExistence type="inferred from homology"/>
<dbReference type="OrthoDB" id="9804559at2"/>
<keyword evidence="12" id="KW-1185">Reference proteome</keyword>
<dbReference type="InterPro" id="IPR010930">
    <property type="entry name" value="Flg_bb/hook_C_dom"/>
</dbReference>
<dbReference type="PANTHER" id="PTHR30435">
    <property type="entry name" value="FLAGELLAR PROTEIN"/>
    <property type="match status" value="1"/>
</dbReference>
<dbReference type="SUPFAM" id="SSF117143">
    <property type="entry name" value="Flagellar hook protein flgE"/>
    <property type="match status" value="1"/>
</dbReference>
<organism evidence="11 12">
    <name type="scientific">Desulfatibacillum alkenivorans DSM 16219</name>
    <dbReference type="NCBI Taxonomy" id="1121393"/>
    <lineage>
        <taxon>Bacteria</taxon>
        <taxon>Pseudomonadati</taxon>
        <taxon>Thermodesulfobacteriota</taxon>
        <taxon>Desulfobacteria</taxon>
        <taxon>Desulfobacterales</taxon>
        <taxon>Desulfatibacillaceae</taxon>
        <taxon>Desulfatibacillum</taxon>
    </lineage>
</organism>
<name>A0A1M6HKI4_9BACT</name>
<evidence type="ECO:0000256" key="3">
    <source>
        <dbReference type="ARBA" id="ARBA00017948"/>
    </source>
</evidence>
<protein>
    <recommendedName>
        <fullName evidence="3 6">Flagellar basal-body rod protein FlgG</fullName>
    </recommendedName>
</protein>
<comment type="subcellular location">
    <subcellularLocation>
        <location evidence="1 7">Bacterial flagellum basal body</location>
    </subcellularLocation>
</comment>
<dbReference type="GO" id="GO:0009426">
    <property type="term" value="C:bacterial-type flagellum basal body, distal rod"/>
    <property type="evidence" value="ECO:0007669"/>
    <property type="project" value="UniProtKB-UniRule"/>
</dbReference>
<evidence type="ECO:0000256" key="5">
    <source>
        <dbReference type="ARBA" id="ARBA00025933"/>
    </source>
</evidence>
<evidence type="ECO:0000313" key="12">
    <source>
        <dbReference type="Proteomes" id="UP000183994"/>
    </source>
</evidence>
<evidence type="ECO:0000256" key="2">
    <source>
        <dbReference type="ARBA" id="ARBA00009677"/>
    </source>
</evidence>
<evidence type="ECO:0000259" key="10">
    <source>
        <dbReference type="Pfam" id="PF22692"/>
    </source>
</evidence>
<feature type="domain" description="Flagellar basal body rod protein N-terminal" evidence="8">
    <location>
        <begin position="7"/>
        <end position="35"/>
    </location>
</feature>
<evidence type="ECO:0000256" key="7">
    <source>
        <dbReference type="RuleBase" id="RU362116"/>
    </source>
</evidence>
<dbReference type="GO" id="GO:0071978">
    <property type="term" value="P:bacterial-type flagellum-dependent swarming motility"/>
    <property type="evidence" value="ECO:0007669"/>
    <property type="project" value="TreeGrafter"/>
</dbReference>
<evidence type="ECO:0000313" key="11">
    <source>
        <dbReference type="EMBL" id="SHJ22690.1"/>
    </source>
</evidence>
<dbReference type="Pfam" id="PF00460">
    <property type="entry name" value="Flg_bb_rod"/>
    <property type="match status" value="1"/>
</dbReference>
<dbReference type="NCBIfam" id="TIGR02488">
    <property type="entry name" value="flgG_G_neg"/>
    <property type="match status" value="1"/>
</dbReference>
<comment type="subunit">
    <text evidence="5">The basal body constitutes a major portion of the flagellar organelle and consists of four rings (L,P,S, and M) mounted on a central rod. The rod consists of about 26 subunits of FlgG in the distal portion, and FlgB, FlgC and FlgF are thought to build up the proximal portion of the rod with about 6 subunits each.</text>
</comment>
<dbReference type="PANTHER" id="PTHR30435:SF19">
    <property type="entry name" value="FLAGELLAR BASAL-BODY ROD PROTEIN FLGG"/>
    <property type="match status" value="1"/>
</dbReference>
<dbReference type="STRING" id="1121393.SAMN02745216_01249"/>
<dbReference type="InterPro" id="IPR053967">
    <property type="entry name" value="LlgE_F_G-like_D1"/>
</dbReference>
<reference evidence="12" key="1">
    <citation type="submission" date="2016-11" db="EMBL/GenBank/DDBJ databases">
        <authorList>
            <person name="Varghese N."/>
            <person name="Submissions S."/>
        </authorList>
    </citation>
    <scope>NUCLEOTIDE SEQUENCE [LARGE SCALE GENOMIC DNA]</scope>
    <source>
        <strain evidence="12">DSM 16219</strain>
    </source>
</reference>
<comment type="similarity">
    <text evidence="2 7">Belongs to the flagella basal body rod proteins family.</text>
</comment>
<dbReference type="PROSITE" id="PS00588">
    <property type="entry name" value="FLAGELLA_BB_ROD"/>
    <property type="match status" value="1"/>
</dbReference>
<dbReference type="EMBL" id="FQZU01000005">
    <property type="protein sequence ID" value="SHJ22690.1"/>
    <property type="molecule type" value="Genomic_DNA"/>
</dbReference>
<dbReference type="InterPro" id="IPR001444">
    <property type="entry name" value="Flag_bb_rod_N"/>
</dbReference>
<evidence type="ECO:0000259" key="8">
    <source>
        <dbReference type="Pfam" id="PF00460"/>
    </source>
</evidence>
<evidence type="ECO:0000259" key="9">
    <source>
        <dbReference type="Pfam" id="PF06429"/>
    </source>
</evidence>
<dbReference type="AlphaFoldDB" id="A0A1M6HKI4"/>
<dbReference type="InterPro" id="IPR019776">
    <property type="entry name" value="Flagellar_basal_body_rod_CS"/>
</dbReference>
<gene>
    <name evidence="11" type="ORF">SAMN02745216_01249</name>
</gene>
<feature type="domain" description="Flagellar basal-body/hook protein C-terminal" evidence="9">
    <location>
        <begin position="214"/>
        <end position="257"/>
    </location>
</feature>
<dbReference type="NCBIfam" id="TIGR03506">
    <property type="entry name" value="FlgEFG_subfam"/>
    <property type="match status" value="2"/>
</dbReference>
<dbReference type="InterPro" id="IPR012834">
    <property type="entry name" value="FlgG_G_neg"/>
</dbReference>
<keyword evidence="4 7" id="KW-0975">Bacterial flagellum</keyword>
<sequence length="260" mass="27962">MLRGLWTAATGMEAQQLNIDVVSNNLANINTTAFKRSRPDFQDLMYQTLRVAGATTTGGTQLPTGLQVGMGSKPTGVQKIFVQGDYSQTGNELDWAIEGNGFFKVLANNEEVYTRAGGFKIDSEGYITTAAGERLQPEFAVPTDAVLISVDSGGKLTAFGPANEEVATYDITLYDFANPAGLYSMGRNLYKTTEASGEEVEGTPGDEGFGTISQGYLEMSNVNVVEEMVTMIVAQRAYEANSKAIQTADSMLQIANNVKR</sequence>
<evidence type="ECO:0000256" key="4">
    <source>
        <dbReference type="ARBA" id="ARBA00023143"/>
    </source>
</evidence>
<evidence type="ECO:0000256" key="1">
    <source>
        <dbReference type="ARBA" id="ARBA00004117"/>
    </source>
</evidence>
<keyword evidence="11" id="KW-0969">Cilium</keyword>
<dbReference type="InterPro" id="IPR020013">
    <property type="entry name" value="Flagellar_FlgE/F/G"/>
</dbReference>